<dbReference type="InterPro" id="IPR012340">
    <property type="entry name" value="NA-bd_OB-fold"/>
</dbReference>
<comment type="caution">
    <text evidence="5">The sequence shown here is derived from an EMBL/GenBank/DDBJ whole genome shotgun (WGS) entry which is preliminary data.</text>
</comment>
<dbReference type="Proteomes" id="UP000823638">
    <property type="component" value="Unassembled WGS sequence"/>
</dbReference>
<organism evidence="5 6">
    <name type="scientific">Candidatus Gallitreponema excrementavium</name>
    <dbReference type="NCBI Taxonomy" id="2840840"/>
    <lineage>
        <taxon>Bacteria</taxon>
        <taxon>Pseudomonadati</taxon>
        <taxon>Spirochaetota</taxon>
        <taxon>Spirochaetia</taxon>
        <taxon>Spirochaetales</taxon>
        <taxon>Candidatus Gallitreponema</taxon>
    </lineage>
</organism>
<evidence type="ECO:0000256" key="3">
    <source>
        <dbReference type="ARBA" id="ARBA00023274"/>
    </source>
</evidence>
<feature type="domain" description="S1 motif" evidence="4">
    <location>
        <begin position="6"/>
        <end position="70"/>
    </location>
</feature>
<accession>A0A9D9N2G3</accession>
<dbReference type="GO" id="GO:0003735">
    <property type="term" value="F:structural constituent of ribosome"/>
    <property type="evidence" value="ECO:0007669"/>
    <property type="project" value="TreeGrafter"/>
</dbReference>
<dbReference type="GO" id="GO:1990904">
    <property type="term" value="C:ribonucleoprotein complex"/>
    <property type="evidence" value="ECO:0007669"/>
    <property type="project" value="UniProtKB-KW"/>
</dbReference>
<dbReference type="InterPro" id="IPR035104">
    <property type="entry name" value="Ribosomal_protein_S1-like"/>
</dbReference>
<dbReference type="GO" id="GO:0003729">
    <property type="term" value="F:mRNA binding"/>
    <property type="evidence" value="ECO:0007669"/>
    <property type="project" value="TreeGrafter"/>
</dbReference>
<dbReference type="PROSITE" id="PS50126">
    <property type="entry name" value="S1"/>
    <property type="match status" value="4"/>
</dbReference>
<proteinExistence type="inferred from homology"/>
<dbReference type="InterPro" id="IPR003029">
    <property type="entry name" value="S1_domain"/>
</dbReference>
<name>A0A9D9N2G3_9SPIR</name>
<dbReference type="SMART" id="SM00316">
    <property type="entry name" value="S1"/>
    <property type="match status" value="4"/>
</dbReference>
<keyword evidence="3" id="KW-0687">Ribonucleoprotein</keyword>
<protein>
    <submittedName>
        <fullName evidence="5">S1 RNA-binding domain-containing protein</fullName>
    </submittedName>
</protein>
<evidence type="ECO:0000313" key="6">
    <source>
        <dbReference type="Proteomes" id="UP000823638"/>
    </source>
</evidence>
<dbReference type="PANTHER" id="PTHR10724:SF7">
    <property type="entry name" value="SMALL RIBOSOMAL SUBUNIT PROTEIN BS1C"/>
    <property type="match status" value="1"/>
</dbReference>
<comment type="similarity">
    <text evidence="1">Belongs to the bacterial ribosomal protein bS1 family.</text>
</comment>
<evidence type="ECO:0000256" key="2">
    <source>
        <dbReference type="ARBA" id="ARBA00022980"/>
    </source>
</evidence>
<feature type="domain" description="S1 motif" evidence="4">
    <location>
        <begin position="88"/>
        <end position="154"/>
    </location>
</feature>
<feature type="domain" description="S1 motif" evidence="4">
    <location>
        <begin position="260"/>
        <end position="330"/>
    </location>
</feature>
<dbReference type="PRINTS" id="PR00681">
    <property type="entry name" value="RIBOSOMALS1"/>
</dbReference>
<reference evidence="5" key="1">
    <citation type="submission" date="2020-10" db="EMBL/GenBank/DDBJ databases">
        <authorList>
            <person name="Gilroy R."/>
        </authorList>
    </citation>
    <scope>NUCLEOTIDE SEQUENCE</scope>
    <source>
        <strain evidence="5">10532</strain>
    </source>
</reference>
<dbReference type="InterPro" id="IPR050437">
    <property type="entry name" value="Ribos_protein_bS1-like"/>
</dbReference>
<dbReference type="SUPFAM" id="SSF50249">
    <property type="entry name" value="Nucleic acid-binding proteins"/>
    <property type="match status" value="4"/>
</dbReference>
<dbReference type="EMBL" id="JADIMM010000083">
    <property type="protein sequence ID" value="MBO8458011.1"/>
    <property type="molecule type" value="Genomic_DNA"/>
</dbReference>
<sequence length="361" mass="40621">MYFKPGQEIETKIVAISGDCVFLDLNAKSEGILDVSEVKDGQGNITVKEGDLIKVYFLHEKNGEMIFTKRISSEKGTSENLKTAWENHIPVQGTVEEEIKGGFRIKAGEVQAFCPFSQIDYKEKKEPSSYIGKTYSFYVQEYKENGKNIVLSRRILLEEENSSRMESLKDSIVPGAKVKGTVKSLHKFGAFVDVKGLQVLVPISEISYERIDDISSVLKEGEEVTGIIINTDWEHNKISMSLKACMTDPWEKVAENFHVGEKYPGKVQKLTNFGIIISLGNGIDGLLHISELQKLEGFSSLNKMFKKGDDISVIISEINKDKKRISLKTPQSQDEDAITRKYLESQDEGETYNPFKALLKK</sequence>
<reference evidence="5" key="2">
    <citation type="journal article" date="2021" name="PeerJ">
        <title>Extensive microbial diversity within the chicken gut microbiome revealed by metagenomics and culture.</title>
        <authorList>
            <person name="Gilroy R."/>
            <person name="Ravi A."/>
            <person name="Getino M."/>
            <person name="Pursley I."/>
            <person name="Horton D.L."/>
            <person name="Alikhan N.F."/>
            <person name="Baker D."/>
            <person name="Gharbi K."/>
            <person name="Hall N."/>
            <person name="Watson M."/>
            <person name="Adriaenssens E.M."/>
            <person name="Foster-Nyarko E."/>
            <person name="Jarju S."/>
            <person name="Secka A."/>
            <person name="Antonio M."/>
            <person name="Oren A."/>
            <person name="Chaudhuri R.R."/>
            <person name="La Ragione R."/>
            <person name="Hildebrand F."/>
            <person name="Pallen M.J."/>
        </authorList>
    </citation>
    <scope>NUCLEOTIDE SEQUENCE</scope>
    <source>
        <strain evidence="5">10532</strain>
    </source>
</reference>
<dbReference type="GO" id="GO:0005840">
    <property type="term" value="C:ribosome"/>
    <property type="evidence" value="ECO:0007669"/>
    <property type="project" value="UniProtKB-KW"/>
</dbReference>
<dbReference type="GO" id="GO:0006412">
    <property type="term" value="P:translation"/>
    <property type="evidence" value="ECO:0007669"/>
    <property type="project" value="TreeGrafter"/>
</dbReference>
<dbReference type="PANTHER" id="PTHR10724">
    <property type="entry name" value="30S RIBOSOMAL PROTEIN S1"/>
    <property type="match status" value="1"/>
</dbReference>
<dbReference type="Gene3D" id="2.40.50.140">
    <property type="entry name" value="Nucleic acid-binding proteins"/>
    <property type="match status" value="3"/>
</dbReference>
<dbReference type="Pfam" id="PF00575">
    <property type="entry name" value="S1"/>
    <property type="match status" value="3"/>
</dbReference>
<evidence type="ECO:0000259" key="4">
    <source>
        <dbReference type="PROSITE" id="PS50126"/>
    </source>
</evidence>
<gene>
    <name evidence="5" type="ORF">IAA81_07265</name>
</gene>
<evidence type="ECO:0000256" key="1">
    <source>
        <dbReference type="ARBA" id="ARBA00006767"/>
    </source>
</evidence>
<dbReference type="CDD" id="cd04465">
    <property type="entry name" value="S1_RPS1_repeat_ec2_hs2"/>
    <property type="match status" value="1"/>
</dbReference>
<evidence type="ECO:0000313" key="5">
    <source>
        <dbReference type="EMBL" id="MBO8458011.1"/>
    </source>
</evidence>
<keyword evidence="2" id="KW-0689">Ribosomal protein</keyword>
<feature type="domain" description="S1 motif" evidence="4">
    <location>
        <begin position="175"/>
        <end position="243"/>
    </location>
</feature>
<dbReference type="AlphaFoldDB" id="A0A9D9N2G3"/>